<evidence type="ECO:0000256" key="6">
    <source>
        <dbReference type="ARBA" id="ARBA00023010"/>
    </source>
</evidence>
<keyword evidence="7" id="KW-0496">Mitochondrion</keyword>
<keyword evidence="4" id="KW-0999">Mitochondrion inner membrane</keyword>
<keyword evidence="6" id="KW-0811">Translocation</keyword>
<evidence type="ECO:0000256" key="4">
    <source>
        <dbReference type="ARBA" id="ARBA00022792"/>
    </source>
</evidence>
<dbReference type="PANTHER" id="PTHR12388:SF0">
    <property type="entry name" value="MITOCHONDRIAL IMPORT INNER MEMBRANE TRANSLOCASE SUBUNIT TIM16"/>
    <property type="match status" value="1"/>
</dbReference>
<keyword evidence="3" id="KW-0813">Transport</keyword>
<dbReference type="PANTHER" id="PTHR12388">
    <property type="entry name" value="MITOCHONDRIA ASSOCIATED GRANULOCYTE MACROPHAGE CSF SIGNALING MOLECULE"/>
    <property type="match status" value="1"/>
</dbReference>
<sequence>MSRILAQLILAGSQIIGRALTRAIRQELEAAQKAASQRQKNVPPPIQTDMTLDEAMKILNVDTLDPEQIEKNYRHLFEANDRKNGGSFYLQSKVFRAKERLDLEFTESKSTTRDRAL</sequence>
<reference evidence="9" key="1">
    <citation type="submission" date="2018-10" db="EMBL/GenBank/DDBJ databases">
        <title>Transcriptome assembly of Aceria tosichella (Wheat curl mite) Type 2.</title>
        <authorList>
            <person name="Scully E.D."/>
            <person name="Geib S.M."/>
            <person name="Palmer N.A."/>
            <person name="Gupta A.K."/>
            <person name="Sarath G."/>
            <person name="Tatineni S."/>
        </authorList>
    </citation>
    <scope>NUCLEOTIDE SEQUENCE</scope>
    <source>
        <strain evidence="9">LincolnNE</strain>
    </source>
</reference>
<evidence type="ECO:0000256" key="8">
    <source>
        <dbReference type="ARBA" id="ARBA00023136"/>
    </source>
</evidence>
<evidence type="ECO:0000256" key="5">
    <source>
        <dbReference type="ARBA" id="ARBA00022927"/>
    </source>
</evidence>
<dbReference type="Gene3D" id="1.10.287.110">
    <property type="entry name" value="DnaJ domain"/>
    <property type="match status" value="1"/>
</dbReference>
<accession>A0A6G1SJE6</accession>
<dbReference type="EMBL" id="GGYP01005321">
    <property type="protein sequence ID" value="MDE50092.1"/>
    <property type="molecule type" value="Transcribed_RNA"/>
</dbReference>
<gene>
    <name evidence="9" type="primary">pam16-b</name>
    <name evidence="9" type="ORF">g.15876</name>
</gene>
<name>A0A6G1SJE6_9ACAR</name>
<dbReference type="GO" id="GO:0005744">
    <property type="term" value="C:TIM23 mitochondrial import inner membrane translocase complex"/>
    <property type="evidence" value="ECO:0007669"/>
    <property type="project" value="InterPro"/>
</dbReference>
<evidence type="ECO:0000256" key="7">
    <source>
        <dbReference type="ARBA" id="ARBA00023128"/>
    </source>
</evidence>
<dbReference type="Pfam" id="PF03656">
    <property type="entry name" value="Pam16"/>
    <property type="match status" value="1"/>
</dbReference>
<proteinExistence type="inferred from homology"/>
<dbReference type="GO" id="GO:0030150">
    <property type="term" value="P:protein import into mitochondrial matrix"/>
    <property type="evidence" value="ECO:0007669"/>
    <property type="project" value="InterPro"/>
</dbReference>
<evidence type="ECO:0000313" key="9">
    <source>
        <dbReference type="EMBL" id="MDE50092.1"/>
    </source>
</evidence>
<organism evidence="9">
    <name type="scientific">Aceria tosichella</name>
    <name type="common">wheat curl mite</name>
    <dbReference type="NCBI Taxonomy" id="561515"/>
    <lineage>
        <taxon>Eukaryota</taxon>
        <taxon>Metazoa</taxon>
        <taxon>Ecdysozoa</taxon>
        <taxon>Arthropoda</taxon>
        <taxon>Chelicerata</taxon>
        <taxon>Arachnida</taxon>
        <taxon>Acari</taxon>
        <taxon>Acariformes</taxon>
        <taxon>Trombidiformes</taxon>
        <taxon>Prostigmata</taxon>
        <taxon>Eupodina</taxon>
        <taxon>Eriophyoidea</taxon>
        <taxon>Eriophyidae</taxon>
        <taxon>Eriophyinae</taxon>
        <taxon>Aceriini</taxon>
        <taxon>Aceria</taxon>
    </lineage>
</organism>
<keyword evidence="8" id="KW-0472">Membrane</keyword>
<dbReference type="FunFam" id="1.10.287.110:FF:000006">
    <property type="entry name" value="Import inner membrane translocase subunit TIM16"/>
    <property type="match status" value="1"/>
</dbReference>
<dbReference type="InterPro" id="IPR005341">
    <property type="entry name" value="Tim16"/>
</dbReference>
<keyword evidence="5" id="KW-0653">Protein transport</keyword>
<comment type="subcellular location">
    <subcellularLocation>
        <location evidence="1">Mitochondrion inner membrane</location>
        <topology evidence="1">Peripheral membrane protein</topology>
        <orientation evidence="1">Matrix side</orientation>
    </subcellularLocation>
</comment>
<dbReference type="InterPro" id="IPR036869">
    <property type="entry name" value="J_dom_sf"/>
</dbReference>
<evidence type="ECO:0000256" key="1">
    <source>
        <dbReference type="ARBA" id="ARBA00004443"/>
    </source>
</evidence>
<protein>
    <submittedName>
        <fullName evidence="9">Mitochondrial import inner membrane translocase subunit tim16-B</fullName>
    </submittedName>
</protein>
<comment type="similarity">
    <text evidence="2">Belongs to the TIM16/PAM16 family.</text>
</comment>
<dbReference type="AlphaFoldDB" id="A0A6G1SJE6"/>
<evidence type="ECO:0000256" key="3">
    <source>
        <dbReference type="ARBA" id="ARBA00022448"/>
    </source>
</evidence>
<evidence type="ECO:0000256" key="2">
    <source>
        <dbReference type="ARBA" id="ARBA00008817"/>
    </source>
</evidence>